<name>A0A165NIV8_9AGAM</name>
<comment type="caution">
    <text evidence="5">Lacks conserved residue(s) required for the propagation of feature annotation.</text>
</comment>
<gene>
    <name evidence="7" type="ORF">NEOLEDRAFT_1158968</name>
</gene>
<dbReference type="STRING" id="1314782.A0A165NIV8"/>
<keyword evidence="6" id="KW-0732">Signal</keyword>
<reference evidence="7 8" key="1">
    <citation type="journal article" date="2016" name="Mol. Biol. Evol.">
        <title>Comparative Genomics of Early-Diverging Mushroom-Forming Fungi Provides Insights into the Origins of Lignocellulose Decay Capabilities.</title>
        <authorList>
            <person name="Nagy L.G."/>
            <person name="Riley R."/>
            <person name="Tritt A."/>
            <person name="Adam C."/>
            <person name="Daum C."/>
            <person name="Floudas D."/>
            <person name="Sun H."/>
            <person name="Yadav J.S."/>
            <person name="Pangilinan J."/>
            <person name="Larsson K.H."/>
            <person name="Matsuura K."/>
            <person name="Barry K."/>
            <person name="Labutti K."/>
            <person name="Kuo R."/>
            <person name="Ohm R.A."/>
            <person name="Bhattacharya S.S."/>
            <person name="Shirouzu T."/>
            <person name="Yoshinaga Y."/>
            <person name="Martin F.M."/>
            <person name="Grigoriev I.V."/>
            <person name="Hibbett D.S."/>
        </authorList>
    </citation>
    <scope>NUCLEOTIDE SEQUENCE [LARGE SCALE GENOMIC DNA]</scope>
    <source>
        <strain evidence="7 8">HHB14362 ss-1</strain>
    </source>
</reference>
<feature type="transmembrane region" description="Helical" evidence="5">
    <location>
        <begin position="194"/>
        <end position="212"/>
    </location>
</feature>
<keyword evidence="3 5" id="KW-1133">Transmembrane helix</keyword>
<evidence type="ECO:0000313" key="8">
    <source>
        <dbReference type="Proteomes" id="UP000076761"/>
    </source>
</evidence>
<comment type="similarity">
    <text evidence="5">Belongs to the class VI-like SAM-binding methyltransferase superfamily. Isoprenylcysteine carboxyl methyltransferase family.</text>
</comment>
<dbReference type="OrthoDB" id="422086at2759"/>
<dbReference type="PANTHER" id="PTHR12714:SF9">
    <property type="entry name" value="PROTEIN-S-ISOPRENYLCYSTEINE O-METHYLTRANSFERASE"/>
    <property type="match status" value="1"/>
</dbReference>
<dbReference type="GO" id="GO:0005789">
    <property type="term" value="C:endoplasmic reticulum membrane"/>
    <property type="evidence" value="ECO:0007669"/>
    <property type="project" value="UniProtKB-SubCell"/>
</dbReference>
<dbReference type="Gene3D" id="1.20.120.1630">
    <property type="match status" value="1"/>
</dbReference>
<accession>A0A165NIV8</accession>
<organism evidence="7 8">
    <name type="scientific">Neolentinus lepideus HHB14362 ss-1</name>
    <dbReference type="NCBI Taxonomy" id="1314782"/>
    <lineage>
        <taxon>Eukaryota</taxon>
        <taxon>Fungi</taxon>
        <taxon>Dikarya</taxon>
        <taxon>Basidiomycota</taxon>
        <taxon>Agaricomycotina</taxon>
        <taxon>Agaricomycetes</taxon>
        <taxon>Gloeophyllales</taxon>
        <taxon>Gloeophyllaceae</taxon>
        <taxon>Neolentinus</taxon>
    </lineage>
</organism>
<keyword evidence="5" id="KW-0949">S-adenosyl-L-methionine</keyword>
<dbReference type="GO" id="GO:0032259">
    <property type="term" value="P:methylation"/>
    <property type="evidence" value="ECO:0007669"/>
    <property type="project" value="UniProtKB-KW"/>
</dbReference>
<sequence>MSVLWKIPLILAAAESFQVATTPPTPNPSEGELVAPSTPTEKFLTNGLGRISGPTTPKNLFWAASICEIAVILARQRPYSPLGTMTLRYLAPAGLPGASSIGFTRPFIAGCVLAVLGTSLRYWCYRTLGRMFTFRLSIVKDHKLVTSGPYSIVRHPSYTGILLAVPGIQICLLGAGSWLKESGVLGTLWGKIAVAYWGFICTVAYPSVVARASKEDEMLKKRFGLEWDDWAKRVPYRLIPWII</sequence>
<dbReference type="EC" id="2.1.1.100" evidence="5"/>
<dbReference type="Pfam" id="PF04140">
    <property type="entry name" value="ICMT"/>
    <property type="match status" value="1"/>
</dbReference>
<dbReference type="GO" id="GO:0004671">
    <property type="term" value="F:protein C-terminal S-isoprenylcysteine carboxyl O-methyltransferase activity"/>
    <property type="evidence" value="ECO:0007669"/>
    <property type="project" value="UniProtKB-EC"/>
</dbReference>
<keyword evidence="2 5" id="KW-0812">Transmembrane</keyword>
<dbReference type="AlphaFoldDB" id="A0A165NIV8"/>
<dbReference type="InterPro" id="IPR007269">
    <property type="entry name" value="ICMT_MeTrfase"/>
</dbReference>
<feature type="chain" id="PRO_5007863201" description="Protein-S-isoprenylcysteine O-methyltransferase" evidence="6">
    <location>
        <begin position="17"/>
        <end position="243"/>
    </location>
</feature>
<comment type="catalytic activity">
    <reaction evidence="5">
        <text>[protein]-C-terminal S-[(2E,6E)-farnesyl]-L-cysteine + S-adenosyl-L-methionine = [protein]-C-terminal S-[(2E,6E)-farnesyl]-L-cysteine methyl ester + S-adenosyl-L-homocysteine</text>
        <dbReference type="Rhea" id="RHEA:21672"/>
        <dbReference type="Rhea" id="RHEA-COMP:12125"/>
        <dbReference type="Rhea" id="RHEA-COMP:12126"/>
        <dbReference type="ChEBI" id="CHEBI:57856"/>
        <dbReference type="ChEBI" id="CHEBI:59789"/>
        <dbReference type="ChEBI" id="CHEBI:90510"/>
        <dbReference type="ChEBI" id="CHEBI:90511"/>
        <dbReference type="EC" id="2.1.1.100"/>
    </reaction>
</comment>
<dbReference type="PANTHER" id="PTHR12714">
    <property type="entry name" value="PROTEIN-S ISOPRENYLCYSTEINE O-METHYLTRANSFERASE"/>
    <property type="match status" value="1"/>
</dbReference>
<feature type="transmembrane region" description="Helical" evidence="5">
    <location>
        <begin position="107"/>
        <end position="125"/>
    </location>
</feature>
<comment type="subcellular location">
    <subcellularLocation>
        <location evidence="5">Endoplasmic reticulum membrane</location>
        <topology evidence="5">Multi-pass membrane protein</topology>
    </subcellularLocation>
    <subcellularLocation>
        <location evidence="1">Membrane</location>
        <topology evidence="1">Multi-pass membrane protein</topology>
    </subcellularLocation>
</comment>
<dbReference type="Proteomes" id="UP000076761">
    <property type="component" value="Unassembled WGS sequence"/>
</dbReference>
<evidence type="ECO:0000256" key="2">
    <source>
        <dbReference type="ARBA" id="ARBA00022692"/>
    </source>
</evidence>
<keyword evidence="8" id="KW-1185">Reference proteome</keyword>
<feature type="transmembrane region" description="Helical" evidence="5">
    <location>
        <begin position="160"/>
        <end position="179"/>
    </location>
</feature>
<evidence type="ECO:0000256" key="6">
    <source>
        <dbReference type="SAM" id="SignalP"/>
    </source>
</evidence>
<proteinExistence type="inferred from homology"/>
<protein>
    <recommendedName>
        <fullName evidence="5">Protein-S-isoprenylcysteine O-methyltransferase</fullName>
        <ecNumber evidence="5">2.1.1.100</ecNumber>
    </recommendedName>
</protein>
<dbReference type="EMBL" id="KV425635">
    <property type="protein sequence ID" value="KZT19705.1"/>
    <property type="molecule type" value="Genomic_DNA"/>
</dbReference>
<evidence type="ECO:0000256" key="1">
    <source>
        <dbReference type="ARBA" id="ARBA00004141"/>
    </source>
</evidence>
<keyword evidence="5" id="KW-0808">Transferase</keyword>
<evidence type="ECO:0000256" key="5">
    <source>
        <dbReference type="RuleBase" id="RU362022"/>
    </source>
</evidence>
<keyword evidence="5" id="KW-0256">Endoplasmic reticulum</keyword>
<keyword evidence="4 5" id="KW-0472">Membrane</keyword>
<evidence type="ECO:0000256" key="3">
    <source>
        <dbReference type="ARBA" id="ARBA00022989"/>
    </source>
</evidence>
<feature type="signal peptide" evidence="6">
    <location>
        <begin position="1"/>
        <end position="16"/>
    </location>
</feature>
<evidence type="ECO:0000313" key="7">
    <source>
        <dbReference type="EMBL" id="KZT19705.1"/>
    </source>
</evidence>
<dbReference type="InParanoid" id="A0A165NIV8"/>
<evidence type="ECO:0000256" key="4">
    <source>
        <dbReference type="ARBA" id="ARBA00023136"/>
    </source>
</evidence>
<keyword evidence="5" id="KW-0489">Methyltransferase</keyword>